<protein>
    <submittedName>
        <fullName evidence="1">Uncharacterized protein</fullName>
    </submittedName>
</protein>
<evidence type="ECO:0000313" key="2">
    <source>
        <dbReference type="Proteomes" id="UP000008305"/>
    </source>
</evidence>
<dbReference type="Proteomes" id="UP000008305">
    <property type="component" value="Chromosome"/>
</dbReference>
<evidence type="ECO:0000313" key="1">
    <source>
        <dbReference type="EMBL" id="AEB41619.1"/>
    </source>
</evidence>
<accession>A0AA34RDA4</accession>
<dbReference type="KEGG" id="cpm:G5S_0665"/>
<name>A0AA34RDA4_CHLPE</name>
<proteinExistence type="predicted"/>
<organism evidence="1 2">
    <name type="scientific">Chlamydia pecorum (strain ATCC VR-628 / DSM 29919 / E58)</name>
    <name type="common">Chlamydophila pecorum</name>
    <dbReference type="NCBI Taxonomy" id="331635"/>
    <lineage>
        <taxon>Bacteria</taxon>
        <taxon>Pseudomonadati</taxon>
        <taxon>Chlamydiota</taxon>
        <taxon>Chlamydiia</taxon>
        <taxon>Chlamydiales</taxon>
        <taxon>Chlamydiaceae</taxon>
        <taxon>Chlamydia/Chlamydophila group</taxon>
        <taxon>Chlamydia</taxon>
    </lineage>
</organism>
<gene>
    <name evidence="1" type="ordered locus">G5S_0665</name>
</gene>
<sequence>MHQNLEQRKKQYSNKKTFNQNKISTKNKQYVYLFCCFFQKTTSFKKRLKKIYINKKTRKHKTFYKENYKNLRKDGLR</sequence>
<keyword evidence="2" id="KW-1185">Reference proteome</keyword>
<reference evidence="1 2" key="1">
    <citation type="journal article" date="2011" name="J. Bacteriol.">
        <title>Genome sequence of the obligate intracellular animal pathogen Chlamydia pecorum E58.</title>
        <authorList>
            <person name="Mojica S."/>
            <person name="Huot Creasy H."/>
            <person name="Daugherty S."/>
            <person name="Read T.D."/>
            <person name="Kim T."/>
            <person name="Kaltenboeck B."/>
            <person name="Bavoil P."/>
            <person name="Myers G.S."/>
        </authorList>
    </citation>
    <scope>NUCLEOTIDE SEQUENCE [LARGE SCALE GENOMIC DNA]</scope>
    <source>
        <strain evidence="1 2">E58</strain>
    </source>
</reference>
<dbReference type="AlphaFoldDB" id="A0AA34RDA4"/>
<dbReference type="EMBL" id="CP002608">
    <property type="protein sequence ID" value="AEB41619.1"/>
    <property type="molecule type" value="Genomic_DNA"/>
</dbReference>